<protein>
    <submittedName>
        <fullName evidence="1">Uncharacterized protein</fullName>
    </submittedName>
</protein>
<name>A0ABT9SCT3_9BURK</name>
<organism evidence="1 2">
    <name type="scientific">Variovorax ginsengisoli</name>
    <dbReference type="NCBI Taxonomy" id="363844"/>
    <lineage>
        <taxon>Bacteria</taxon>
        <taxon>Pseudomonadati</taxon>
        <taxon>Pseudomonadota</taxon>
        <taxon>Betaproteobacteria</taxon>
        <taxon>Burkholderiales</taxon>
        <taxon>Comamonadaceae</taxon>
        <taxon>Variovorax</taxon>
    </lineage>
</organism>
<accession>A0ABT9SCT3</accession>
<keyword evidence="2" id="KW-1185">Reference proteome</keyword>
<gene>
    <name evidence="1" type="ORF">J2W36_004432</name>
</gene>
<dbReference type="EMBL" id="JAUSRO010000016">
    <property type="protein sequence ID" value="MDP9902156.1"/>
    <property type="molecule type" value="Genomic_DNA"/>
</dbReference>
<sequence length="43" mass="4835">MPQKLPQGYRSSIEATDEFRNIALQAVLSLQRVRQGFVKTGLS</sequence>
<evidence type="ECO:0000313" key="2">
    <source>
        <dbReference type="Proteomes" id="UP001226867"/>
    </source>
</evidence>
<proteinExistence type="predicted"/>
<reference evidence="1 2" key="1">
    <citation type="submission" date="2023-07" db="EMBL/GenBank/DDBJ databases">
        <title>Sorghum-associated microbial communities from plants grown in Nebraska, USA.</title>
        <authorList>
            <person name="Schachtman D."/>
        </authorList>
    </citation>
    <scope>NUCLEOTIDE SEQUENCE [LARGE SCALE GENOMIC DNA]</scope>
    <source>
        <strain evidence="1 2">DS1607</strain>
    </source>
</reference>
<comment type="caution">
    <text evidence="1">The sequence shown here is derived from an EMBL/GenBank/DDBJ whole genome shotgun (WGS) entry which is preliminary data.</text>
</comment>
<evidence type="ECO:0000313" key="1">
    <source>
        <dbReference type="EMBL" id="MDP9902156.1"/>
    </source>
</evidence>
<dbReference type="Proteomes" id="UP001226867">
    <property type="component" value="Unassembled WGS sequence"/>
</dbReference>